<evidence type="ECO:0000313" key="4">
    <source>
        <dbReference type="EMBL" id="BAU29451.1"/>
    </source>
</evidence>
<dbReference type="SUPFAM" id="SSF56529">
    <property type="entry name" value="FAH"/>
    <property type="match status" value="1"/>
</dbReference>
<keyword evidence="4" id="KW-0670">Pyruvate</keyword>
<organism evidence="4 5">
    <name type="scientific">Aneurinibacillus soli</name>
    <dbReference type="NCBI Taxonomy" id="1500254"/>
    <lineage>
        <taxon>Bacteria</taxon>
        <taxon>Bacillati</taxon>
        <taxon>Bacillota</taxon>
        <taxon>Bacilli</taxon>
        <taxon>Bacillales</taxon>
        <taxon>Paenibacillaceae</taxon>
        <taxon>Aneurinibacillus group</taxon>
        <taxon>Aneurinibacillus</taxon>
    </lineage>
</organism>
<dbReference type="Gene3D" id="3.90.850.10">
    <property type="entry name" value="Fumarylacetoacetase-like, C-terminal domain"/>
    <property type="match status" value="1"/>
</dbReference>
<dbReference type="EMBL" id="AP017312">
    <property type="protein sequence ID" value="BAU29451.1"/>
    <property type="molecule type" value="Genomic_DNA"/>
</dbReference>
<comment type="similarity">
    <text evidence="1">Belongs to the FAH family.</text>
</comment>
<dbReference type="AlphaFoldDB" id="A0A0U4WM73"/>
<keyword evidence="5" id="KW-1185">Reference proteome</keyword>
<keyword evidence="4" id="KW-0378">Hydrolase</keyword>
<evidence type="ECO:0000259" key="3">
    <source>
        <dbReference type="Pfam" id="PF01557"/>
    </source>
</evidence>
<dbReference type="GO" id="GO:0018773">
    <property type="term" value="F:acetylpyruvate hydrolase activity"/>
    <property type="evidence" value="ECO:0007669"/>
    <property type="project" value="TreeGrafter"/>
</dbReference>
<gene>
    <name evidence="4" type="primary">nagK</name>
    <name evidence="4" type="ORF">CB4_03651</name>
</gene>
<dbReference type="PANTHER" id="PTHR11820">
    <property type="entry name" value="ACYLPYRUVASE"/>
    <property type="match status" value="1"/>
</dbReference>
<dbReference type="InterPro" id="IPR011234">
    <property type="entry name" value="Fumarylacetoacetase-like_C"/>
</dbReference>
<dbReference type="PANTHER" id="PTHR11820:SF7">
    <property type="entry name" value="ACYLPYRUVASE FAHD1, MITOCHONDRIAL"/>
    <property type="match status" value="1"/>
</dbReference>
<dbReference type="GO" id="GO:0046872">
    <property type="term" value="F:metal ion binding"/>
    <property type="evidence" value="ECO:0007669"/>
    <property type="project" value="UniProtKB-KW"/>
</dbReference>
<evidence type="ECO:0000256" key="1">
    <source>
        <dbReference type="ARBA" id="ARBA00010211"/>
    </source>
</evidence>
<dbReference type="EC" id="3.7.1.20" evidence="4"/>
<sequence length="210" mass="23238">MIETIRNIYCVGRNYRLHAEELGNAVPTMPFLFGKPTHSLVEANGQEVILPGNRGEVHHEAELVLHIARPYEQGMRMEDVIDQVALGIDFTLRDVQSDLKKKSHPWLRAKGFPNAALLTKFRPFESVEACTAQNFSLRKNGETVQDGNIQDMLFDIPTIVAFTAEHFGLGKGDVIYTGTPAGVGPVADGDSLELVYGEEVWGNCTITLRS</sequence>
<name>A0A0U4WM73_9BACL</name>
<evidence type="ECO:0000313" key="5">
    <source>
        <dbReference type="Proteomes" id="UP000217696"/>
    </source>
</evidence>
<feature type="domain" description="Fumarylacetoacetase-like C-terminal" evidence="3">
    <location>
        <begin position="8"/>
        <end position="194"/>
    </location>
</feature>
<dbReference type="KEGG" id="asoc:CB4_03651"/>
<dbReference type="GO" id="GO:0034545">
    <property type="term" value="F:fumarylpyruvate hydrolase activity"/>
    <property type="evidence" value="ECO:0007669"/>
    <property type="project" value="UniProtKB-EC"/>
</dbReference>
<evidence type="ECO:0000256" key="2">
    <source>
        <dbReference type="ARBA" id="ARBA00022723"/>
    </source>
</evidence>
<accession>A0A0U4WM73</accession>
<protein>
    <submittedName>
        <fullName evidence="4">Fumarylpyruvate hydrolase</fullName>
        <ecNumber evidence="4">3.7.1.20</ecNumber>
    </submittedName>
</protein>
<dbReference type="Pfam" id="PF01557">
    <property type="entry name" value="FAA_hydrolase"/>
    <property type="match status" value="1"/>
</dbReference>
<dbReference type="InterPro" id="IPR036663">
    <property type="entry name" value="Fumarylacetoacetase_C_sf"/>
</dbReference>
<reference evidence="4 5" key="1">
    <citation type="submission" date="2015-12" db="EMBL/GenBank/DDBJ databases">
        <title>Genome sequence of Aneurinibacillus soli.</title>
        <authorList>
            <person name="Lee J.S."/>
            <person name="Lee K.C."/>
            <person name="Kim K.K."/>
            <person name="Lee B.W."/>
        </authorList>
    </citation>
    <scope>NUCLEOTIDE SEQUENCE [LARGE SCALE GENOMIC DNA]</scope>
    <source>
        <strain evidence="4 5">CB4</strain>
    </source>
</reference>
<keyword evidence="2" id="KW-0479">Metal-binding</keyword>
<dbReference type="Proteomes" id="UP000217696">
    <property type="component" value="Chromosome"/>
</dbReference>
<proteinExistence type="inferred from homology"/>